<dbReference type="GO" id="GO:0045895">
    <property type="term" value="P:positive regulation of mating-type specific transcription, DNA-templated"/>
    <property type="evidence" value="ECO:0007669"/>
    <property type="project" value="InterPro"/>
</dbReference>
<evidence type="ECO:0000256" key="2">
    <source>
        <dbReference type="ARBA" id="ARBA00023125"/>
    </source>
</evidence>
<dbReference type="Proteomes" id="UP001303760">
    <property type="component" value="Unassembled WGS sequence"/>
</dbReference>
<evidence type="ECO:0000256" key="1">
    <source>
        <dbReference type="ARBA" id="ARBA00023015"/>
    </source>
</evidence>
<reference evidence="6" key="1">
    <citation type="journal article" date="2023" name="Mol. Phylogenet. Evol.">
        <title>Genome-scale phylogeny and comparative genomics of the fungal order Sordariales.</title>
        <authorList>
            <person name="Hensen N."/>
            <person name="Bonometti L."/>
            <person name="Westerberg I."/>
            <person name="Brannstrom I.O."/>
            <person name="Guillou S."/>
            <person name="Cros-Aarteil S."/>
            <person name="Calhoun S."/>
            <person name="Haridas S."/>
            <person name="Kuo A."/>
            <person name="Mondo S."/>
            <person name="Pangilinan J."/>
            <person name="Riley R."/>
            <person name="LaButti K."/>
            <person name="Andreopoulos B."/>
            <person name="Lipzen A."/>
            <person name="Chen C."/>
            <person name="Yan M."/>
            <person name="Daum C."/>
            <person name="Ng V."/>
            <person name="Clum A."/>
            <person name="Steindorff A."/>
            <person name="Ohm R.A."/>
            <person name="Martin F."/>
            <person name="Silar P."/>
            <person name="Natvig D.O."/>
            <person name="Lalanne C."/>
            <person name="Gautier V."/>
            <person name="Ament-Velasquez S.L."/>
            <person name="Kruys A."/>
            <person name="Hutchinson M.I."/>
            <person name="Powell A.J."/>
            <person name="Barry K."/>
            <person name="Miller A.N."/>
            <person name="Grigoriev I.V."/>
            <person name="Debuchy R."/>
            <person name="Gladieux P."/>
            <person name="Hiltunen Thoren M."/>
            <person name="Johannesson H."/>
        </authorList>
    </citation>
    <scope>NUCLEOTIDE SEQUENCE</scope>
    <source>
        <strain evidence="6">CBS 532.94</strain>
    </source>
</reference>
<dbReference type="AlphaFoldDB" id="A0AAN7H3L6"/>
<evidence type="ECO:0000256" key="3">
    <source>
        <dbReference type="ARBA" id="ARBA00023163"/>
    </source>
</evidence>
<keyword evidence="3" id="KW-0804">Transcription</keyword>
<evidence type="ECO:0000313" key="7">
    <source>
        <dbReference type="Proteomes" id="UP001303760"/>
    </source>
</evidence>
<keyword evidence="2" id="KW-0238">DNA-binding</keyword>
<keyword evidence="7" id="KW-1185">Reference proteome</keyword>
<proteinExistence type="predicted"/>
<evidence type="ECO:0000313" key="6">
    <source>
        <dbReference type="EMBL" id="KAK4233476.1"/>
    </source>
</evidence>
<name>A0AAN7H3L6_9PEZI</name>
<gene>
    <name evidence="6" type="ORF">C8A03DRAFT_38814</name>
</gene>
<keyword evidence="1" id="KW-0805">Transcription regulation</keyword>
<evidence type="ECO:0000259" key="5">
    <source>
        <dbReference type="Pfam" id="PF04769"/>
    </source>
</evidence>
<feature type="domain" description="Alpha box" evidence="5">
    <location>
        <begin position="18"/>
        <end position="125"/>
    </location>
</feature>
<dbReference type="InterPro" id="IPR006856">
    <property type="entry name" value="MATalpha_HMGbox"/>
</dbReference>
<comment type="caution">
    <text evidence="6">The sequence shown here is derived from an EMBL/GenBank/DDBJ whole genome shotgun (WGS) entry which is preliminary data.</text>
</comment>
<dbReference type="GO" id="GO:0005634">
    <property type="term" value="C:nucleus"/>
    <property type="evidence" value="ECO:0007669"/>
    <property type="project" value="InterPro"/>
</dbReference>
<dbReference type="GO" id="GO:0008301">
    <property type="term" value="F:DNA binding, bending"/>
    <property type="evidence" value="ECO:0007669"/>
    <property type="project" value="InterPro"/>
</dbReference>
<dbReference type="EMBL" id="MU860547">
    <property type="protein sequence ID" value="KAK4233476.1"/>
    <property type="molecule type" value="Genomic_DNA"/>
</dbReference>
<accession>A0AAN7H3L6</accession>
<dbReference type="Pfam" id="PF04769">
    <property type="entry name" value="MATalpha_HMGbox"/>
    <property type="match status" value="1"/>
</dbReference>
<keyword evidence="4" id="KW-0539">Nucleus</keyword>
<reference evidence="6" key="2">
    <citation type="submission" date="2023-05" db="EMBL/GenBank/DDBJ databases">
        <authorList>
            <consortium name="Lawrence Berkeley National Laboratory"/>
            <person name="Steindorff A."/>
            <person name="Hensen N."/>
            <person name="Bonometti L."/>
            <person name="Westerberg I."/>
            <person name="Brannstrom I.O."/>
            <person name="Guillou S."/>
            <person name="Cros-Aarteil S."/>
            <person name="Calhoun S."/>
            <person name="Haridas S."/>
            <person name="Kuo A."/>
            <person name="Mondo S."/>
            <person name="Pangilinan J."/>
            <person name="Riley R."/>
            <person name="Labutti K."/>
            <person name="Andreopoulos B."/>
            <person name="Lipzen A."/>
            <person name="Chen C."/>
            <person name="Yanf M."/>
            <person name="Daum C."/>
            <person name="Ng V."/>
            <person name="Clum A."/>
            <person name="Ohm R."/>
            <person name="Martin F."/>
            <person name="Silar P."/>
            <person name="Natvig D."/>
            <person name="Lalanne C."/>
            <person name="Gautier V."/>
            <person name="Ament-Velasquez S.L."/>
            <person name="Kruys A."/>
            <person name="Hutchinson M.I."/>
            <person name="Powell A.J."/>
            <person name="Barry K."/>
            <person name="Miller A.N."/>
            <person name="Grigoriev I.V."/>
            <person name="Debuchy R."/>
            <person name="Gladieux P."/>
            <person name="Thoren M.H."/>
            <person name="Johannesson H."/>
        </authorList>
    </citation>
    <scope>NUCLEOTIDE SEQUENCE</scope>
    <source>
        <strain evidence="6">CBS 532.94</strain>
    </source>
</reference>
<organism evidence="6 7">
    <name type="scientific">Achaetomium macrosporum</name>
    <dbReference type="NCBI Taxonomy" id="79813"/>
    <lineage>
        <taxon>Eukaryota</taxon>
        <taxon>Fungi</taxon>
        <taxon>Dikarya</taxon>
        <taxon>Ascomycota</taxon>
        <taxon>Pezizomycotina</taxon>
        <taxon>Sordariomycetes</taxon>
        <taxon>Sordariomycetidae</taxon>
        <taxon>Sordariales</taxon>
        <taxon>Chaetomiaceae</taxon>
        <taxon>Achaetomium</taxon>
    </lineage>
</organism>
<protein>
    <submittedName>
        <fullName evidence="6">Mating-type protein MAT alpha 1-domain-containing protein</fullName>
    </submittedName>
</protein>
<sequence length="232" mass="25488">MALRPSTKEIGDDGWRRSFICAVYLTIREFLSDESVTLQNWIQFAIKHVGIVVRESYLTALGWGLVQLGDGTHKIERTAALRLQSYFQATNGLVLFMNCLNNGLPVTNALPIIKKLSDLTIDVICVNTELGAAAKPTNRIEGFRQPAKSHPHFAMSTLFPVPAAHPLITHGVTVCHFPELLGFPVAEMDGIFQGEGIGGISSQANIGNHCFVMSMGNDTHGKYNSAIMEFRF</sequence>
<evidence type="ECO:0000256" key="4">
    <source>
        <dbReference type="ARBA" id="ARBA00023242"/>
    </source>
</evidence>